<evidence type="ECO:0000313" key="2">
    <source>
        <dbReference type="EMBL" id="ODC03241.1"/>
    </source>
</evidence>
<dbReference type="RefSeq" id="WP_068997657.1">
    <property type="nucleotide sequence ID" value="NZ_MDTQ01000001.1"/>
</dbReference>
<feature type="coiled-coil region" evidence="1">
    <location>
        <begin position="94"/>
        <end position="146"/>
    </location>
</feature>
<keyword evidence="3" id="KW-1185">Reference proteome</keyword>
<dbReference type="Proteomes" id="UP000094291">
    <property type="component" value="Unassembled WGS sequence"/>
</dbReference>
<reference evidence="2 3" key="1">
    <citation type="submission" date="2016-08" db="EMBL/GenBank/DDBJ databases">
        <authorList>
            <person name="Seilhamer J.J."/>
        </authorList>
    </citation>
    <scope>NUCLEOTIDE SEQUENCE [LARGE SCALE GENOMIC DNA]</scope>
    <source>
        <strain evidence="2 3">PH27A</strain>
    </source>
</reference>
<proteinExistence type="predicted"/>
<keyword evidence="1" id="KW-0175">Coiled coil</keyword>
<evidence type="ECO:0000256" key="1">
    <source>
        <dbReference type="SAM" id="Coils"/>
    </source>
</evidence>
<dbReference type="AlphaFoldDB" id="A0A1E2V8D0"/>
<name>A0A1E2V8D0_9GAMM</name>
<sequence length="208" mass="22955">MANQIHAPGALDISLERDAVNQGDTLEFVRKFNLFQSELLRFSEESNAMATGLNELLAEFQAAFEAHSGALEDAKNAAVARVSSVADDRTHELSEQHAAAIQHLKQEYEALSSEMSEAATAAINDMQAQVERAQQLTSQVMSYRDETGRILAVAQREFVKLDRLRAEVIEAQKAALIVATEQLPDGVLGQLEAELRRSRMSRLFGIDI</sequence>
<evidence type="ECO:0000313" key="3">
    <source>
        <dbReference type="Proteomes" id="UP000094291"/>
    </source>
</evidence>
<comment type="caution">
    <text evidence="2">The sequence shown here is derived from an EMBL/GenBank/DDBJ whole genome shotgun (WGS) entry which is preliminary data.</text>
</comment>
<gene>
    <name evidence="2" type="ORF">BFW38_06480</name>
</gene>
<protein>
    <submittedName>
        <fullName evidence="2">Uncharacterized protein</fullName>
    </submittedName>
</protein>
<accession>A0A1E2V8D0</accession>
<dbReference type="STRING" id="197479.BFW38_06480"/>
<dbReference type="EMBL" id="MDTQ01000001">
    <property type="protein sequence ID" value="ODC03241.1"/>
    <property type="molecule type" value="Genomic_DNA"/>
</dbReference>
<organism evidence="2 3">
    <name type="scientific">Terasakiispira papahanaumokuakeensis</name>
    <dbReference type="NCBI Taxonomy" id="197479"/>
    <lineage>
        <taxon>Bacteria</taxon>
        <taxon>Pseudomonadati</taxon>
        <taxon>Pseudomonadota</taxon>
        <taxon>Gammaproteobacteria</taxon>
        <taxon>Oceanospirillales</taxon>
        <taxon>Terasakiispira</taxon>
    </lineage>
</organism>